<gene>
    <name evidence="3" type="ORF">PTI45_03231</name>
</gene>
<dbReference type="SUPFAM" id="SSF52980">
    <property type="entry name" value="Restriction endonuclease-like"/>
    <property type="match status" value="1"/>
</dbReference>
<evidence type="ECO:0000259" key="2">
    <source>
        <dbReference type="Pfam" id="PF04471"/>
    </source>
</evidence>
<feature type="domain" description="TerD" evidence="1">
    <location>
        <begin position="217"/>
        <end position="375"/>
    </location>
</feature>
<organism evidence="3 4">
    <name type="scientific">Paenibacillus nuruki</name>
    <dbReference type="NCBI Taxonomy" id="1886670"/>
    <lineage>
        <taxon>Bacteria</taxon>
        <taxon>Bacillati</taxon>
        <taxon>Bacillota</taxon>
        <taxon>Bacilli</taxon>
        <taxon>Bacillales</taxon>
        <taxon>Paenibacillaceae</taxon>
        <taxon>Paenibacillus</taxon>
    </lineage>
</organism>
<dbReference type="GO" id="GO:0004519">
    <property type="term" value="F:endonuclease activity"/>
    <property type="evidence" value="ECO:0007669"/>
    <property type="project" value="InterPro"/>
</dbReference>
<reference evidence="3 4" key="1">
    <citation type="submission" date="2016-08" db="EMBL/GenBank/DDBJ databases">
        <title>Genome sequencing of Paenibacillus sp. TI45-13ar, isolated from Korean traditional nuruk.</title>
        <authorList>
            <person name="Kim S.-J."/>
        </authorList>
    </citation>
    <scope>NUCLEOTIDE SEQUENCE [LARGE SCALE GENOMIC DNA]</scope>
    <source>
        <strain evidence="3 4">TI45-13ar</strain>
    </source>
</reference>
<dbReference type="InterPro" id="IPR011335">
    <property type="entry name" value="Restrct_endonuc-II-like"/>
</dbReference>
<name>A0A1E3L0Y6_9BACL</name>
<protein>
    <submittedName>
        <fullName evidence="3">Tellurium resistance protein TerD</fullName>
    </submittedName>
</protein>
<dbReference type="RefSeq" id="WP_069328625.1">
    <property type="nucleotide sequence ID" value="NZ_MDER01000059.1"/>
</dbReference>
<dbReference type="InterPro" id="IPR051324">
    <property type="entry name" value="Stress/Tellurium_Resist"/>
</dbReference>
<dbReference type="Pfam" id="PF04471">
    <property type="entry name" value="Mrr_cat"/>
    <property type="match status" value="1"/>
</dbReference>
<dbReference type="AlphaFoldDB" id="A0A1E3L0Y6"/>
<dbReference type="Proteomes" id="UP000094578">
    <property type="component" value="Unassembled WGS sequence"/>
</dbReference>
<sequence length="668" mass="75876">MSSATNYRASYQSYLTRQDVDGSKMRYIFIINTADSLQRYMKRNNMQSVLTKLSPLSMFGDIEVIAQTEGSFYKLPHFAEVTASHYMKTHIYGKDPLRGEKIDLFAELFHTSELTHIIWFTDEEVTPYTRVIQSMNAPHMFWNFVSIKGSPLRCAEKPPKNIMLTHIPKISSLATSVLYRKLLNKFAQYVNKTDLPMHGRVRISQIENIADSQHVIKGSKSKVEQTNLKVGIGWKTVEGECLSAAMLLANNQLADAENIAFFGNKSTIGMTHVDGRELPTEDMEQYTVNLSAVEQAGQDKILFSLVMPDGTPEQLYIRVLTYDNRELIRFHIDMETCASNTALELGALYYYKQEWRFNAIGNGYNAGMEKIGANYGIPDLTDTYNFTPEVLEDIALNGKTFEYHMQDLFTKLGYEVEVPTSDPYAPDYGVDLIAIKGGVRKAVQLKCFSNVVPIKAVQEVYAGARMYNCDKYMVVATNYFSRAALQLAEQLDVEIWDKMQLAKVEDRLRSRIGVSDESELKLKLSKKDVEDEIDIDISAFLVDGSDQCQSDEDLIFYNQTDHPSGCIRLINDNAWEKMMYIDLSILPAYCEKIVIVGSLDAYKQKVELTIDNELNLYHTFEYMPSTVCDTLVLGQFRKIDGEWAFTTSETYFVGGLEEACKMYGLTTG</sequence>
<dbReference type="GO" id="GO:0003677">
    <property type="term" value="F:DNA binding"/>
    <property type="evidence" value="ECO:0007669"/>
    <property type="project" value="InterPro"/>
</dbReference>
<dbReference type="PANTHER" id="PTHR32097">
    <property type="entry name" value="CAMP-BINDING PROTEIN 1-RELATED"/>
    <property type="match status" value="1"/>
</dbReference>
<accession>A0A1E3L0Y6</accession>
<dbReference type="PATRIC" id="fig|1886670.3.peg.3285"/>
<dbReference type="InterPro" id="IPR011856">
    <property type="entry name" value="tRNA_endonuc-like_dom_sf"/>
</dbReference>
<dbReference type="EMBL" id="MDER01000059">
    <property type="protein sequence ID" value="ODP27386.1"/>
    <property type="molecule type" value="Genomic_DNA"/>
</dbReference>
<comment type="caution">
    <text evidence="3">The sequence shown here is derived from an EMBL/GenBank/DDBJ whole genome shotgun (WGS) entry which is preliminary data.</text>
</comment>
<dbReference type="InterPro" id="IPR007560">
    <property type="entry name" value="Restrct_endonuc_IV_Mrr"/>
</dbReference>
<dbReference type="InterPro" id="IPR003325">
    <property type="entry name" value="TerD"/>
</dbReference>
<dbReference type="PANTHER" id="PTHR32097:SF17">
    <property type="entry name" value="CAMP-BINDING PROTEIN 1-RELATED"/>
    <property type="match status" value="1"/>
</dbReference>
<dbReference type="Pfam" id="PF02342">
    <property type="entry name" value="TerD"/>
    <property type="match status" value="2"/>
</dbReference>
<evidence type="ECO:0000313" key="3">
    <source>
        <dbReference type="EMBL" id="ODP27386.1"/>
    </source>
</evidence>
<feature type="domain" description="Restriction endonuclease type IV Mrr" evidence="2">
    <location>
        <begin position="396"/>
        <end position="503"/>
    </location>
</feature>
<dbReference type="STRING" id="1886670.PTI45_03231"/>
<dbReference type="Gene3D" id="2.60.60.30">
    <property type="entry name" value="sav2460 like domains"/>
    <property type="match status" value="2"/>
</dbReference>
<dbReference type="CDD" id="cd06974">
    <property type="entry name" value="TerD_like"/>
    <property type="match status" value="2"/>
</dbReference>
<evidence type="ECO:0000313" key="4">
    <source>
        <dbReference type="Proteomes" id="UP000094578"/>
    </source>
</evidence>
<feature type="domain" description="TerD" evidence="1">
    <location>
        <begin position="526"/>
        <end position="663"/>
    </location>
</feature>
<evidence type="ECO:0000259" key="1">
    <source>
        <dbReference type="Pfam" id="PF02342"/>
    </source>
</evidence>
<dbReference type="GO" id="GO:0009307">
    <property type="term" value="P:DNA restriction-modification system"/>
    <property type="evidence" value="ECO:0007669"/>
    <property type="project" value="InterPro"/>
</dbReference>
<dbReference type="Gene3D" id="3.40.1350.10">
    <property type="match status" value="1"/>
</dbReference>
<proteinExistence type="predicted"/>
<keyword evidence="4" id="KW-1185">Reference proteome</keyword>